<feature type="region of interest" description="Disordered" evidence="1">
    <location>
        <begin position="1"/>
        <end position="45"/>
    </location>
</feature>
<protein>
    <submittedName>
        <fullName evidence="2">Uncharacterized protein</fullName>
    </submittedName>
</protein>
<sequence length="78" mass="8686">MTSMSLKTSQIPPLLPSSCSISLPPENSNPCNHNNNNRKKPGKTHQTPFSCYQNVAFNMKILRDKGLVFVPPMPCIED</sequence>
<dbReference type="EMBL" id="AK230086">
    <property type="protein sequence ID" value="BAF01906.1"/>
    <property type="molecule type" value="mRNA"/>
</dbReference>
<accession>Q0WLV1</accession>
<evidence type="ECO:0000313" key="2">
    <source>
        <dbReference type="EMBL" id="BAF01906.1"/>
    </source>
</evidence>
<evidence type="ECO:0000256" key="1">
    <source>
        <dbReference type="SAM" id="MobiDB-lite"/>
    </source>
</evidence>
<feature type="compositionally biased region" description="Low complexity" evidence="1">
    <location>
        <begin position="9"/>
        <end position="35"/>
    </location>
</feature>
<organism evidence="2">
    <name type="scientific">Arabidopsis thaliana</name>
    <name type="common">Mouse-ear cress</name>
    <dbReference type="NCBI Taxonomy" id="3702"/>
    <lineage>
        <taxon>Eukaryota</taxon>
        <taxon>Viridiplantae</taxon>
        <taxon>Streptophyta</taxon>
        <taxon>Embryophyta</taxon>
        <taxon>Tracheophyta</taxon>
        <taxon>Spermatophyta</taxon>
        <taxon>Magnoliopsida</taxon>
        <taxon>eudicotyledons</taxon>
        <taxon>Gunneridae</taxon>
        <taxon>Pentapetalae</taxon>
        <taxon>rosids</taxon>
        <taxon>malvids</taxon>
        <taxon>Brassicales</taxon>
        <taxon>Brassicaceae</taxon>
        <taxon>Camelineae</taxon>
        <taxon>Arabidopsis</taxon>
    </lineage>
</organism>
<name>Q0WLV1_ARATH</name>
<proteinExistence type="evidence at transcript level"/>
<dbReference type="AlphaFoldDB" id="Q0WLV1"/>
<reference evidence="2" key="1">
    <citation type="submission" date="2006-07" db="EMBL/GenBank/DDBJ databases">
        <title>Large-scale analysis of RIKEN Arabidopsis full-length (RAFL) cDNAs.</title>
        <authorList>
            <person name="Totoki Y."/>
            <person name="Seki M."/>
            <person name="Ishida J."/>
            <person name="Nakajima M."/>
            <person name="Enju A."/>
            <person name="Morosawa T."/>
            <person name="Kamiya A."/>
            <person name="Narusaka M."/>
            <person name="Shin-i T."/>
            <person name="Nakagawa M."/>
            <person name="Sakamoto N."/>
            <person name="Oishi K."/>
            <person name="Kohara Y."/>
            <person name="Kobayashi M."/>
            <person name="Toyoda A."/>
            <person name="Sakaki Y."/>
            <person name="Sakurai T."/>
            <person name="Iida K."/>
            <person name="Akiyama K."/>
            <person name="Satou M."/>
            <person name="Toyoda T."/>
            <person name="Konagaya A."/>
            <person name="Carninci P."/>
            <person name="Kawai J."/>
            <person name="Hayashizaki Y."/>
            <person name="Shinozaki K."/>
        </authorList>
    </citation>
    <scope>NUCLEOTIDE SEQUENCE</scope>
</reference>